<organism evidence="3">
    <name type="scientific">Chlorella variabilis</name>
    <name type="common">Green alga</name>
    <dbReference type="NCBI Taxonomy" id="554065"/>
    <lineage>
        <taxon>Eukaryota</taxon>
        <taxon>Viridiplantae</taxon>
        <taxon>Chlorophyta</taxon>
        <taxon>core chlorophytes</taxon>
        <taxon>Trebouxiophyceae</taxon>
        <taxon>Chlorellales</taxon>
        <taxon>Chlorellaceae</taxon>
        <taxon>Chlorella clade</taxon>
        <taxon>Chlorella</taxon>
    </lineage>
</organism>
<dbReference type="EMBL" id="GL433835">
    <property type="protein sequence ID" value="EFN59600.1"/>
    <property type="molecule type" value="Genomic_DNA"/>
</dbReference>
<feature type="region of interest" description="Disordered" evidence="1">
    <location>
        <begin position="83"/>
        <end position="104"/>
    </location>
</feature>
<feature type="compositionally biased region" description="Low complexity" evidence="1">
    <location>
        <begin position="360"/>
        <end position="381"/>
    </location>
</feature>
<sequence length="758" mass="80310">MAAPTLVELQALNICEGDPRSLGHTGRGYPPGKLPAHIPVGFKCECRALAFVLAHLTTTMSGVELERRVNELGDGGGADGVPEGFCGGAGSSRGRRCRTDKRPARNSSSCAARAAPRKAVSVIVGGNFANRILLVILDLLGFCIIEGQDSKAVKQVGDQDFDHPGNAGLLLCQQAGSLVVGSWRCTARDGFKRCRFLLWRPPGQAPLPRDDSGQLLQLYMRREAGAEQQNQSVAEVTQAFWDRRSPYSKLPDICSKCFCDANEDSGAAAQNASILCDRLTTTDEAWLCQACAAGGAEAAMAAGIPCMTAMPALVQAHAAAAAAALANFDREAAEGQQGQSRQQPVRRQRRQRQKGRSRRQPVGQQRRQRQQETAAEQQQETTAERQQEMAAERQLLAEAAEQWQARLRALLRQAQTAAPAGGQELREQQQQQEQPLQPQAQQQEQQQQQQQEQPGASHPASPAQPQQPQQQHQQHQQHQQREQRAPPSFAHPAAAAGPAALGRGRDPRLRVLQGLVAAAMGGAGRAGQQRPQPEAQQAQPVQPAMEAPQAQQAQQHSQQRAQQPAPQAQQAQQQAQQAQQEGSTQLVQLAAGGEEPPRHATPLAPAAGAAAAAGGPSQQATAEQPAAAGQAQGAAAAFELAASEPAAAADPAVRPATEPAAVPPAEPAAEAGPDAAAEQRADQVYALLCELQGLLEAAGVPPAARLDFSQRFVPPGGGASARELNRRRVLAHMVRCACDCAGADGGAARLLDLLHRPI</sequence>
<gene>
    <name evidence="2" type="ORF">CHLNCDRAFT_49375</name>
</gene>
<accession>E1Z246</accession>
<dbReference type="GeneID" id="17359300"/>
<feature type="compositionally biased region" description="Low complexity" evidence="1">
    <location>
        <begin position="485"/>
        <end position="502"/>
    </location>
</feature>
<protein>
    <submittedName>
        <fullName evidence="2">Uncharacterized protein</fullName>
    </submittedName>
</protein>
<feature type="compositionally biased region" description="Basic residues" evidence="1">
    <location>
        <begin position="344"/>
        <end position="359"/>
    </location>
</feature>
<dbReference type="Proteomes" id="UP000008141">
    <property type="component" value="Unassembled WGS sequence"/>
</dbReference>
<dbReference type="AlphaFoldDB" id="E1Z246"/>
<feature type="compositionally biased region" description="Low complexity" evidence="1">
    <location>
        <begin position="667"/>
        <end position="677"/>
    </location>
</feature>
<evidence type="ECO:0000313" key="2">
    <source>
        <dbReference type="EMBL" id="EFN59600.1"/>
    </source>
</evidence>
<feature type="region of interest" description="Disordered" evidence="1">
    <location>
        <begin position="332"/>
        <end position="389"/>
    </location>
</feature>
<dbReference type="KEGG" id="cvr:CHLNCDRAFT_49375"/>
<feature type="region of interest" description="Disordered" evidence="1">
    <location>
        <begin position="520"/>
        <end position="628"/>
    </location>
</feature>
<dbReference type="RefSeq" id="XP_005851702.1">
    <property type="nucleotide sequence ID" value="XM_005851640.1"/>
</dbReference>
<reference evidence="2 3" key="1">
    <citation type="journal article" date="2010" name="Plant Cell">
        <title>The Chlorella variabilis NC64A genome reveals adaptation to photosymbiosis, coevolution with viruses, and cryptic sex.</title>
        <authorList>
            <person name="Blanc G."/>
            <person name="Duncan G."/>
            <person name="Agarkova I."/>
            <person name="Borodovsky M."/>
            <person name="Gurnon J."/>
            <person name="Kuo A."/>
            <person name="Lindquist E."/>
            <person name="Lucas S."/>
            <person name="Pangilinan J."/>
            <person name="Polle J."/>
            <person name="Salamov A."/>
            <person name="Terry A."/>
            <person name="Yamada T."/>
            <person name="Dunigan D.D."/>
            <person name="Grigoriev I.V."/>
            <person name="Claverie J.M."/>
            <person name="Van Etten J.L."/>
        </authorList>
    </citation>
    <scope>NUCLEOTIDE SEQUENCE [LARGE SCALE GENOMIC DNA]</scope>
    <source>
        <strain evidence="2 3">NC64A</strain>
    </source>
</reference>
<evidence type="ECO:0000313" key="3">
    <source>
        <dbReference type="Proteomes" id="UP000008141"/>
    </source>
</evidence>
<name>E1Z246_CHLVA</name>
<feature type="compositionally biased region" description="Low complexity" evidence="1">
    <location>
        <begin position="520"/>
        <end position="580"/>
    </location>
</feature>
<evidence type="ECO:0000256" key="1">
    <source>
        <dbReference type="SAM" id="MobiDB-lite"/>
    </source>
</evidence>
<feature type="region of interest" description="Disordered" evidence="1">
    <location>
        <begin position="646"/>
        <end position="677"/>
    </location>
</feature>
<feature type="compositionally biased region" description="Low complexity" evidence="1">
    <location>
        <begin position="646"/>
        <end position="660"/>
    </location>
</feature>
<dbReference type="InParanoid" id="E1Z246"/>
<keyword evidence="3" id="KW-1185">Reference proteome</keyword>
<feature type="compositionally biased region" description="Low complexity" evidence="1">
    <location>
        <begin position="428"/>
        <end position="477"/>
    </location>
</feature>
<feature type="region of interest" description="Disordered" evidence="1">
    <location>
        <begin position="418"/>
        <end position="507"/>
    </location>
</feature>
<proteinExistence type="predicted"/>
<feature type="compositionally biased region" description="Low complexity" evidence="1">
    <location>
        <begin position="600"/>
        <end position="628"/>
    </location>
</feature>